<dbReference type="CDD" id="cd09993">
    <property type="entry name" value="HDAC_classIV"/>
    <property type="match status" value="1"/>
</dbReference>
<evidence type="ECO:0000259" key="2">
    <source>
        <dbReference type="Pfam" id="PF00850"/>
    </source>
</evidence>
<sequence length="210" mass="23300">MRLSLLQHTSCSTWSISKRLPIVHHEDYVCYLPPNHRFPMPKFTKIYKCLLKDGIIDEKQVAKPQKVSEETVHTVHTEEYISKFFNGTTSDKEQRITGFKWSSGLVKRCRYETGGTILASEIALSRGLASSTGGGTHHAFPSHGAGFCLINDMAVAARHLIKKSKAEKVLLVDLDVHQGDGSADIFKDDPSSSLSVHCGKNYPARAATWT</sequence>
<evidence type="ECO:0000313" key="3">
    <source>
        <dbReference type="EMBL" id="PIK36920.1"/>
    </source>
</evidence>
<dbReference type="InterPro" id="IPR044150">
    <property type="entry name" value="HDAC_classIV"/>
</dbReference>
<evidence type="ECO:0000313" key="4">
    <source>
        <dbReference type="Proteomes" id="UP000230750"/>
    </source>
</evidence>
<keyword evidence="1" id="KW-0378">Hydrolase</keyword>
<gene>
    <name evidence="3" type="ORF">BSL78_26254</name>
</gene>
<dbReference type="Gene3D" id="3.40.800.20">
    <property type="entry name" value="Histone deacetylase domain"/>
    <property type="match status" value="1"/>
</dbReference>
<reference evidence="3 4" key="1">
    <citation type="journal article" date="2017" name="PLoS Biol.">
        <title>The sea cucumber genome provides insights into morphological evolution and visceral regeneration.</title>
        <authorList>
            <person name="Zhang X."/>
            <person name="Sun L."/>
            <person name="Yuan J."/>
            <person name="Sun Y."/>
            <person name="Gao Y."/>
            <person name="Zhang L."/>
            <person name="Li S."/>
            <person name="Dai H."/>
            <person name="Hamel J.F."/>
            <person name="Liu C."/>
            <person name="Yu Y."/>
            <person name="Liu S."/>
            <person name="Lin W."/>
            <person name="Guo K."/>
            <person name="Jin S."/>
            <person name="Xu P."/>
            <person name="Storey K.B."/>
            <person name="Huan P."/>
            <person name="Zhang T."/>
            <person name="Zhou Y."/>
            <person name="Zhang J."/>
            <person name="Lin C."/>
            <person name="Li X."/>
            <person name="Xing L."/>
            <person name="Huo D."/>
            <person name="Sun M."/>
            <person name="Wang L."/>
            <person name="Mercier A."/>
            <person name="Li F."/>
            <person name="Yang H."/>
            <person name="Xiang J."/>
        </authorList>
    </citation>
    <scope>NUCLEOTIDE SEQUENCE [LARGE SCALE GENOMIC DNA]</scope>
    <source>
        <strain evidence="3">Shaxun</strain>
        <tissue evidence="3">Muscle</tissue>
    </source>
</reference>
<dbReference type="AlphaFoldDB" id="A0A2G8JMG0"/>
<comment type="caution">
    <text evidence="3">The sequence shown here is derived from an EMBL/GenBank/DDBJ whole genome shotgun (WGS) entry which is preliminary data.</text>
</comment>
<dbReference type="InterPro" id="IPR023696">
    <property type="entry name" value="Ureohydrolase_dom_sf"/>
</dbReference>
<feature type="domain" description="Histone deacetylase" evidence="2">
    <location>
        <begin position="37"/>
        <end position="205"/>
    </location>
</feature>
<dbReference type="GO" id="GO:0040029">
    <property type="term" value="P:epigenetic regulation of gene expression"/>
    <property type="evidence" value="ECO:0007669"/>
    <property type="project" value="TreeGrafter"/>
</dbReference>
<dbReference type="InterPro" id="IPR037138">
    <property type="entry name" value="His_deacetylse_dom_sf"/>
</dbReference>
<dbReference type="SUPFAM" id="SSF52768">
    <property type="entry name" value="Arginase/deacetylase"/>
    <property type="match status" value="1"/>
</dbReference>
<keyword evidence="4" id="KW-1185">Reference proteome</keyword>
<dbReference type="Proteomes" id="UP000230750">
    <property type="component" value="Unassembled WGS sequence"/>
</dbReference>
<dbReference type="GO" id="GO:0004407">
    <property type="term" value="F:histone deacetylase activity"/>
    <property type="evidence" value="ECO:0007669"/>
    <property type="project" value="InterPro"/>
</dbReference>
<organism evidence="3 4">
    <name type="scientific">Stichopus japonicus</name>
    <name type="common">Sea cucumber</name>
    <dbReference type="NCBI Taxonomy" id="307972"/>
    <lineage>
        <taxon>Eukaryota</taxon>
        <taxon>Metazoa</taxon>
        <taxon>Echinodermata</taxon>
        <taxon>Eleutherozoa</taxon>
        <taxon>Echinozoa</taxon>
        <taxon>Holothuroidea</taxon>
        <taxon>Aspidochirotacea</taxon>
        <taxon>Aspidochirotida</taxon>
        <taxon>Stichopodidae</taxon>
        <taxon>Apostichopus</taxon>
    </lineage>
</organism>
<proteinExistence type="predicted"/>
<dbReference type="Pfam" id="PF00850">
    <property type="entry name" value="Hist_deacetyl"/>
    <property type="match status" value="1"/>
</dbReference>
<dbReference type="OrthoDB" id="437693at2759"/>
<name>A0A2G8JMG0_STIJA</name>
<dbReference type="STRING" id="307972.A0A2G8JMG0"/>
<dbReference type="PANTHER" id="PTHR10625">
    <property type="entry name" value="HISTONE DEACETYLASE HDAC1-RELATED"/>
    <property type="match status" value="1"/>
</dbReference>
<evidence type="ECO:0000256" key="1">
    <source>
        <dbReference type="ARBA" id="ARBA00022801"/>
    </source>
</evidence>
<accession>A0A2G8JMG0</accession>
<dbReference type="InterPro" id="IPR023801">
    <property type="entry name" value="His_deacetylse_dom"/>
</dbReference>
<dbReference type="EMBL" id="MRZV01001595">
    <property type="protein sequence ID" value="PIK36920.1"/>
    <property type="molecule type" value="Genomic_DNA"/>
</dbReference>
<dbReference type="InterPro" id="IPR000286">
    <property type="entry name" value="HDACs"/>
</dbReference>
<protein>
    <submittedName>
        <fullName evidence="3">Putative histone deacetylase 11-like</fullName>
    </submittedName>
</protein>
<dbReference type="GO" id="GO:0016787">
    <property type="term" value="F:hydrolase activity"/>
    <property type="evidence" value="ECO:0007669"/>
    <property type="project" value="UniProtKB-KW"/>
</dbReference>
<dbReference type="PRINTS" id="PR01270">
    <property type="entry name" value="HDASUPER"/>
</dbReference>
<dbReference type="PANTHER" id="PTHR10625:SF19">
    <property type="entry name" value="HISTONE DEACETYLASE 12"/>
    <property type="match status" value="1"/>
</dbReference>